<feature type="non-terminal residue" evidence="1">
    <location>
        <position position="27"/>
    </location>
</feature>
<name>A0A0G0Y774_UNCKA</name>
<accession>A0A0G0Y774</accession>
<evidence type="ECO:0000313" key="1">
    <source>
        <dbReference type="EMBL" id="KKS05291.1"/>
    </source>
</evidence>
<comment type="caution">
    <text evidence="1">The sequence shown here is derived from an EMBL/GenBank/DDBJ whole genome shotgun (WGS) entry which is preliminary data.</text>
</comment>
<proteinExistence type="predicted"/>
<evidence type="ECO:0000313" key="2">
    <source>
        <dbReference type="Proteomes" id="UP000034544"/>
    </source>
</evidence>
<dbReference type="EMBL" id="LCBF01000051">
    <property type="protein sequence ID" value="KKS05291.1"/>
    <property type="molecule type" value="Genomic_DNA"/>
</dbReference>
<sequence length="27" mass="3275">MRDQDEHNYPDVVDFAHQIINMQSEIE</sequence>
<protein>
    <submittedName>
        <fullName evidence="1">Uncharacterized protein</fullName>
    </submittedName>
</protein>
<dbReference type="AlphaFoldDB" id="A0A0G0Y774"/>
<organism evidence="1 2">
    <name type="scientific">candidate division WWE3 bacterium GW2011_GWE1_41_27</name>
    <dbReference type="NCBI Taxonomy" id="1619131"/>
    <lineage>
        <taxon>Bacteria</taxon>
        <taxon>Katanobacteria</taxon>
    </lineage>
</organism>
<gene>
    <name evidence="1" type="ORF">UU59_C0051G0011</name>
</gene>
<reference evidence="1 2" key="1">
    <citation type="journal article" date="2015" name="Nature">
        <title>rRNA introns, odd ribosomes, and small enigmatic genomes across a large radiation of phyla.</title>
        <authorList>
            <person name="Brown C.T."/>
            <person name="Hug L.A."/>
            <person name="Thomas B.C."/>
            <person name="Sharon I."/>
            <person name="Castelle C.J."/>
            <person name="Singh A."/>
            <person name="Wilkins M.J."/>
            <person name="Williams K.H."/>
            <person name="Banfield J.F."/>
        </authorList>
    </citation>
    <scope>NUCLEOTIDE SEQUENCE [LARGE SCALE GENOMIC DNA]</scope>
</reference>
<dbReference type="Proteomes" id="UP000034544">
    <property type="component" value="Unassembled WGS sequence"/>
</dbReference>